<evidence type="ECO:0000259" key="1">
    <source>
        <dbReference type="Pfam" id="PF03795"/>
    </source>
</evidence>
<dbReference type="GeneID" id="34458816"/>
<dbReference type="Gene3D" id="3.30.70.1060">
    <property type="entry name" value="Dimeric alpha+beta barrel"/>
    <property type="match status" value="1"/>
</dbReference>
<dbReference type="InterPro" id="IPR005545">
    <property type="entry name" value="YCII"/>
</dbReference>
<dbReference type="Proteomes" id="UP000184300">
    <property type="component" value="Unassembled WGS sequence"/>
</dbReference>
<name>A0A1L9VUF6_ASPGL</name>
<keyword evidence="3" id="KW-1185">Reference proteome</keyword>
<dbReference type="PANTHER" id="PTHR33606">
    <property type="entry name" value="PROTEIN YCII"/>
    <property type="match status" value="1"/>
</dbReference>
<dbReference type="RefSeq" id="XP_022404217.1">
    <property type="nucleotide sequence ID" value="XM_022542555.1"/>
</dbReference>
<dbReference type="OrthoDB" id="5519740at2759"/>
<dbReference type="EMBL" id="KV878890">
    <property type="protein sequence ID" value="OJJ87534.1"/>
    <property type="molecule type" value="Genomic_DNA"/>
</dbReference>
<protein>
    <recommendedName>
        <fullName evidence="1">YCII-related domain-containing protein</fullName>
    </recommendedName>
</protein>
<dbReference type="AlphaFoldDB" id="A0A1L9VUF6"/>
<dbReference type="InterPro" id="IPR011008">
    <property type="entry name" value="Dimeric_a/b-barrel"/>
</dbReference>
<reference evidence="3" key="1">
    <citation type="journal article" date="2017" name="Genome Biol.">
        <title>Comparative genomics reveals high biological diversity and specific adaptations in the industrially and medically important fungal genus Aspergillus.</title>
        <authorList>
            <person name="de Vries R.P."/>
            <person name="Riley R."/>
            <person name="Wiebenga A."/>
            <person name="Aguilar-Osorio G."/>
            <person name="Amillis S."/>
            <person name="Uchima C.A."/>
            <person name="Anderluh G."/>
            <person name="Asadollahi M."/>
            <person name="Askin M."/>
            <person name="Barry K."/>
            <person name="Battaglia E."/>
            <person name="Bayram O."/>
            <person name="Benocci T."/>
            <person name="Braus-Stromeyer S.A."/>
            <person name="Caldana C."/>
            <person name="Canovas D."/>
            <person name="Cerqueira G.C."/>
            <person name="Chen F."/>
            <person name="Chen W."/>
            <person name="Choi C."/>
            <person name="Clum A."/>
            <person name="Dos Santos R.A."/>
            <person name="Damasio A.R."/>
            <person name="Diallinas G."/>
            <person name="Emri T."/>
            <person name="Fekete E."/>
            <person name="Flipphi M."/>
            <person name="Freyberg S."/>
            <person name="Gallo A."/>
            <person name="Gournas C."/>
            <person name="Habgood R."/>
            <person name="Hainaut M."/>
            <person name="Harispe M.L."/>
            <person name="Henrissat B."/>
            <person name="Hilden K.S."/>
            <person name="Hope R."/>
            <person name="Hossain A."/>
            <person name="Karabika E."/>
            <person name="Karaffa L."/>
            <person name="Karanyi Z."/>
            <person name="Krasevec N."/>
            <person name="Kuo A."/>
            <person name="Kusch H."/>
            <person name="LaButti K."/>
            <person name="Lagendijk E.L."/>
            <person name="Lapidus A."/>
            <person name="Levasseur A."/>
            <person name="Lindquist E."/>
            <person name="Lipzen A."/>
            <person name="Logrieco A.F."/>
            <person name="MacCabe A."/>
            <person name="Maekelae M.R."/>
            <person name="Malavazi I."/>
            <person name="Melin P."/>
            <person name="Meyer V."/>
            <person name="Mielnichuk N."/>
            <person name="Miskei M."/>
            <person name="Molnar A.P."/>
            <person name="Mule G."/>
            <person name="Ngan C.Y."/>
            <person name="Orejas M."/>
            <person name="Orosz E."/>
            <person name="Ouedraogo J.P."/>
            <person name="Overkamp K.M."/>
            <person name="Park H.-S."/>
            <person name="Perrone G."/>
            <person name="Piumi F."/>
            <person name="Punt P.J."/>
            <person name="Ram A.F."/>
            <person name="Ramon A."/>
            <person name="Rauscher S."/>
            <person name="Record E."/>
            <person name="Riano-Pachon D.M."/>
            <person name="Robert V."/>
            <person name="Roehrig J."/>
            <person name="Ruller R."/>
            <person name="Salamov A."/>
            <person name="Salih N.S."/>
            <person name="Samson R.A."/>
            <person name="Sandor E."/>
            <person name="Sanguinetti M."/>
            <person name="Schuetze T."/>
            <person name="Sepcic K."/>
            <person name="Shelest E."/>
            <person name="Sherlock G."/>
            <person name="Sophianopoulou V."/>
            <person name="Squina F.M."/>
            <person name="Sun H."/>
            <person name="Susca A."/>
            <person name="Todd R.B."/>
            <person name="Tsang A."/>
            <person name="Unkles S.E."/>
            <person name="van de Wiele N."/>
            <person name="van Rossen-Uffink D."/>
            <person name="Oliveira J.V."/>
            <person name="Vesth T.C."/>
            <person name="Visser J."/>
            <person name="Yu J.-H."/>
            <person name="Zhou M."/>
            <person name="Andersen M.R."/>
            <person name="Archer D.B."/>
            <person name="Baker S.E."/>
            <person name="Benoit I."/>
            <person name="Brakhage A.A."/>
            <person name="Braus G.H."/>
            <person name="Fischer R."/>
            <person name="Frisvad J.C."/>
            <person name="Goldman G.H."/>
            <person name="Houbraken J."/>
            <person name="Oakley B."/>
            <person name="Pocsi I."/>
            <person name="Scazzocchio C."/>
            <person name="Seiboth B."/>
            <person name="vanKuyk P.A."/>
            <person name="Wortman J."/>
            <person name="Dyer P.S."/>
            <person name="Grigoriev I.V."/>
        </authorList>
    </citation>
    <scope>NUCLEOTIDE SEQUENCE [LARGE SCALE GENOMIC DNA]</scope>
    <source>
        <strain evidence="3">CBS 516.65</strain>
    </source>
</reference>
<dbReference type="PANTHER" id="PTHR33606:SF3">
    <property type="entry name" value="PROTEIN YCII"/>
    <property type="match status" value="1"/>
</dbReference>
<accession>A0A1L9VUF6</accession>
<sequence length="148" mass="16158">MSASIFCARKSALSTTWNHLSKGGLSPIRVVGYRTMATATGKPKEFLCILPDKPNALDIRKKVKPIHYEGMKPLVETGRLVAGGAMLEKHPAEGEDAPFKGSMIVYTGESVEDVREAINGDIYAKSGVWDLEKVQIIPYVSAVRKPMP</sequence>
<evidence type="ECO:0000313" key="2">
    <source>
        <dbReference type="EMBL" id="OJJ87534.1"/>
    </source>
</evidence>
<dbReference type="InterPro" id="IPR051807">
    <property type="entry name" value="Sec-metab_biosynth-assoc"/>
</dbReference>
<evidence type="ECO:0000313" key="3">
    <source>
        <dbReference type="Proteomes" id="UP000184300"/>
    </source>
</evidence>
<dbReference type="Pfam" id="PF03795">
    <property type="entry name" value="YCII"/>
    <property type="match status" value="1"/>
</dbReference>
<feature type="domain" description="YCII-related" evidence="1">
    <location>
        <begin position="46"/>
        <end position="130"/>
    </location>
</feature>
<dbReference type="SUPFAM" id="SSF54909">
    <property type="entry name" value="Dimeric alpha+beta barrel"/>
    <property type="match status" value="1"/>
</dbReference>
<gene>
    <name evidence="2" type="ORF">ASPGLDRAFT_163758</name>
</gene>
<organism evidence="2 3">
    <name type="scientific">Aspergillus glaucus CBS 516.65</name>
    <dbReference type="NCBI Taxonomy" id="1160497"/>
    <lineage>
        <taxon>Eukaryota</taxon>
        <taxon>Fungi</taxon>
        <taxon>Dikarya</taxon>
        <taxon>Ascomycota</taxon>
        <taxon>Pezizomycotina</taxon>
        <taxon>Eurotiomycetes</taxon>
        <taxon>Eurotiomycetidae</taxon>
        <taxon>Eurotiales</taxon>
        <taxon>Aspergillaceae</taxon>
        <taxon>Aspergillus</taxon>
        <taxon>Aspergillus subgen. Aspergillus</taxon>
    </lineage>
</organism>
<dbReference type="VEuPathDB" id="FungiDB:ASPGLDRAFT_163758"/>
<proteinExistence type="predicted"/>